<dbReference type="AlphaFoldDB" id="A0A1G6A8V1"/>
<dbReference type="STRING" id="617002.SAMN05660653_00239"/>
<gene>
    <name evidence="2" type="ORF">SAMN05660653_00239</name>
</gene>
<dbReference type="PANTHER" id="PTHR43065">
    <property type="entry name" value="SENSOR HISTIDINE KINASE"/>
    <property type="match status" value="1"/>
</dbReference>
<dbReference type="PROSITE" id="PS50112">
    <property type="entry name" value="PAS"/>
    <property type="match status" value="1"/>
</dbReference>
<dbReference type="Proteomes" id="UP000198771">
    <property type="component" value="Unassembled WGS sequence"/>
</dbReference>
<dbReference type="InterPro" id="IPR035965">
    <property type="entry name" value="PAS-like_dom_sf"/>
</dbReference>
<feature type="domain" description="PAS" evidence="1">
    <location>
        <begin position="33"/>
        <end position="103"/>
    </location>
</feature>
<dbReference type="SUPFAM" id="SSF55785">
    <property type="entry name" value="PYP-like sensor domain (PAS domain)"/>
    <property type="match status" value="1"/>
</dbReference>
<evidence type="ECO:0000259" key="1">
    <source>
        <dbReference type="PROSITE" id="PS50112"/>
    </source>
</evidence>
<sequence length="253" mass="28791">MFIYLALIRCGLTNPYDLLFRELEREKAMLRETQRHLSLIVDTVPALIWQKDHDGTYLQVNQTFCKTLGISQDHILGKTDHDIFPRKIADKFRELDLEVLRTGTEQMGMEEQYASISGVHGWRLTDRMIFRNHNNSPAGIIGFAKDITQHKTAVLKAGEQQEQLLQAAKMTALGTLVAGMAHEVNNPNNFIMLNSPLLEKSWHDAVPVLEAHQKRHPEFTLAGIPFLQMREYVTELFPELTKAANESNALCPS</sequence>
<accession>A0A1G6A8V1</accession>
<dbReference type="Gene3D" id="3.30.450.20">
    <property type="entry name" value="PAS domain"/>
    <property type="match status" value="1"/>
</dbReference>
<dbReference type="NCBIfam" id="TIGR00229">
    <property type="entry name" value="sensory_box"/>
    <property type="match status" value="1"/>
</dbReference>
<dbReference type="Gene3D" id="1.10.287.130">
    <property type="match status" value="1"/>
</dbReference>
<dbReference type="RefSeq" id="WP_092116376.1">
    <property type="nucleotide sequence ID" value="NZ_FMXO01000001.1"/>
</dbReference>
<proteinExistence type="predicted"/>
<dbReference type="Pfam" id="PF08448">
    <property type="entry name" value="PAS_4"/>
    <property type="match status" value="1"/>
</dbReference>
<evidence type="ECO:0000313" key="3">
    <source>
        <dbReference type="Proteomes" id="UP000198771"/>
    </source>
</evidence>
<dbReference type="SMART" id="SM00091">
    <property type="entry name" value="PAS"/>
    <property type="match status" value="1"/>
</dbReference>
<dbReference type="EMBL" id="FMXO01000001">
    <property type="protein sequence ID" value="SDB04809.1"/>
    <property type="molecule type" value="Genomic_DNA"/>
</dbReference>
<dbReference type="PANTHER" id="PTHR43065:SF42">
    <property type="entry name" value="TWO-COMPONENT SENSOR PPRA"/>
    <property type="match status" value="1"/>
</dbReference>
<protein>
    <submittedName>
        <fullName evidence="2">PAS domain S-box-containing protein</fullName>
    </submittedName>
</protein>
<dbReference type="OrthoDB" id="9787818at2"/>
<name>A0A1G6A8V1_9BACT</name>
<reference evidence="2 3" key="1">
    <citation type="submission" date="2016-10" db="EMBL/GenBank/DDBJ databases">
        <authorList>
            <person name="de Groot N.N."/>
        </authorList>
    </citation>
    <scope>NUCLEOTIDE SEQUENCE [LARGE SCALE GENOMIC DNA]</scope>
    <source>
        <strain evidence="2 3">ASO4-2</strain>
    </source>
</reference>
<evidence type="ECO:0000313" key="2">
    <source>
        <dbReference type="EMBL" id="SDB04809.1"/>
    </source>
</evidence>
<dbReference type="CDD" id="cd00130">
    <property type="entry name" value="PAS"/>
    <property type="match status" value="1"/>
</dbReference>
<organism evidence="2 3">
    <name type="scientific">Desulfonatronum thiosulfatophilum</name>
    <dbReference type="NCBI Taxonomy" id="617002"/>
    <lineage>
        <taxon>Bacteria</taxon>
        <taxon>Pseudomonadati</taxon>
        <taxon>Thermodesulfobacteriota</taxon>
        <taxon>Desulfovibrionia</taxon>
        <taxon>Desulfovibrionales</taxon>
        <taxon>Desulfonatronaceae</taxon>
        <taxon>Desulfonatronum</taxon>
    </lineage>
</organism>
<dbReference type="InterPro" id="IPR013656">
    <property type="entry name" value="PAS_4"/>
</dbReference>
<dbReference type="InterPro" id="IPR000014">
    <property type="entry name" value="PAS"/>
</dbReference>
<keyword evidence="3" id="KW-1185">Reference proteome</keyword>